<feature type="signal peptide" evidence="1">
    <location>
        <begin position="1"/>
        <end position="22"/>
    </location>
</feature>
<keyword evidence="1" id="KW-0732">Signal</keyword>
<evidence type="ECO:0000259" key="2">
    <source>
        <dbReference type="PROSITE" id="PS50022"/>
    </source>
</evidence>
<gene>
    <name evidence="3" type="ORF">HQN85_04860</name>
</gene>
<dbReference type="Gene3D" id="2.160.20.10">
    <property type="entry name" value="Single-stranded right-handed beta-helix, Pectin lyase-like"/>
    <property type="match status" value="1"/>
</dbReference>
<dbReference type="EMBL" id="JABMKV010000001">
    <property type="protein sequence ID" value="NQX31040.1"/>
    <property type="molecule type" value="Genomic_DNA"/>
</dbReference>
<protein>
    <submittedName>
        <fullName evidence="3">Discoidin domain-containing protein</fullName>
    </submittedName>
</protein>
<proteinExistence type="predicted"/>
<evidence type="ECO:0000313" key="3">
    <source>
        <dbReference type="EMBL" id="NQX31040.1"/>
    </source>
</evidence>
<accession>A0ABX2DAG2</accession>
<reference evidence="3 4" key="1">
    <citation type="submission" date="2020-05" db="EMBL/GenBank/DDBJ databases">
        <title>Description of Pedobacter foliorum sp. nov.</title>
        <authorList>
            <person name="Qi S."/>
            <person name="Carlier A."/>
            <person name="Cnockaert M."/>
            <person name="Vandamme P."/>
        </authorList>
    </citation>
    <scope>NUCLEOTIDE SEQUENCE [LARGE SCALE GENOMIC DNA]</scope>
    <source>
        <strain evidence="3 4">LMG 31300</strain>
    </source>
</reference>
<dbReference type="RefSeq" id="WP_173269362.1">
    <property type="nucleotide sequence ID" value="NZ_JABMKV010000001.1"/>
</dbReference>
<dbReference type="InterPro" id="IPR011050">
    <property type="entry name" value="Pectin_lyase_fold/virulence"/>
</dbReference>
<name>A0ABX2DAG2_9SPHI</name>
<dbReference type="InterPro" id="IPR012334">
    <property type="entry name" value="Pectin_lyas_fold"/>
</dbReference>
<dbReference type="Proteomes" id="UP000762110">
    <property type="component" value="Unassembled WGS sequence"/>
</dbReference>
<dbReference type="InterPro" id="IPR008979">
    <property type="entry name" value="Galactose-bd-like_sf"/>
</dbReference>
<sequence length="678" mass="73951">MNKLTTTFLLAFIFSIGNSVYAQNSEWVKYNQKGKLTYKTTPAGDQIMDFSHAGYLGGGVALPTITTTITVKPSGTGDDTKTIQAAIDQVAKMPLKNGFRGAVELSAGVFNCASSIIISESGIVLRGKGSDRSGTTIKMSGDPHTAIVIGKGNTKVALGATEDTNQVEQTTTRFVDSYVPFGAKSFNVANAKGFKIGDTIAIYRPTTDAWVHFMEMDNMYREGKKQTWVGTGREEISKRIVKAISGNRITVDVPLADSYDAKFLMPMGVKVAKIKALNRVTHVGIEDLHIQCEPLESSYGNAPYAGIRVGGDDCWVKNVFAEETMNTTVLAGDRITMQRVKIKHTYTNLGASKPADFSLEGSQNLIDRCEATGGNTYFVWTSSLITGPNVVLNSTFRGIGSRIQPHQRWATGLLVDNCTIADGNIDFMNRGIAGSGHGWTMAWGVAWKCIAKSYIIQNPPGTVNWAIGCIGQREQTARLFDGSPIIPDGNFDSHGKPVAIQSLYLAQLQERVGINGLKNIGYQGNTKSEFKNKTIALSPFTPDRDSKLGINLAFERPVNTNNVRGTTREFGGERALDGNDKTYWAVNDEVKQATLEVDMEGPVLINALKMSEALGQRIEEYKVEVQLDSKWILVDKGTTIGTDKTVKFPSIVAWKVKLTISKFSNYPALKSFGLYLSK</sequence>
<dbReference type="SUPFAM" id="SSF51126">
    <property type="entry name" value="Pectin lyase-like"/>
    <property type="match status" value="1"/>
</dbReference>
<organism evidence="3 4">
    <name type="scientific">Pedobacter boryungensis</name>
    <dbReference type="NCBI Taxonomy" id="869962"/>
    <lineage>
        <taxon>Bacteria</taxon>
        <taxon>Pseudomonadati</taxon>
        <taxon>Bacteroidota</taxon>
        <taxon>Sphingobacteriia</taxon>
        <taxon>Sphingobacteriales</taxon>
        <taxon>Sphingobacteriaceae</taxon>
        <taxon>Pedobacter</taxon>
    </lineage>
</organism>
<dbReference type="Gene3D" id="2.60.120.260">
    <property type="entry name" value="Galactose-binding domain-like"/>
    <property type="match status" value="1"/>
</dbReference>
<dbReference type="Pfam" id="PF00754">
    <property type="entry name" value="F5_F8_type_C"/>
    <property type="match status" value="1"/>
</dbReference>
<feature type="domain" description="F5/8 type C" evidence="2">
    <location>
        <begin position="543"/>
        <end position="678"/>
    </location>
</feature>
<comment type="caution">
    <text evidence="3">The sequence shown here is derived from an EMBL/GenBank/DDBJ whole genome shotgun (WGS) entry which is preliminary data.</text>
</comment>
<keyword evidence="4" id="KW-1185">Reference proteome</keyword>
<evidence type="ECO:0000256" key="1">
    <source>
        <dbReference type="SAM" id="SignalP"/>
    </source>
</evidence>
<dbReference type="InterPro" id="IPR000421">
    <property type="entry name" value="FA58C"/>
</dbReference>
<dbReference type="PROSITE" id="PS50022">
    <property type="entry name" value="FA58C_3"/>
    <property type="match status" value="1"/>
</dbReference>
<feature type="chain" id="PRO_5047269109" evidence="1">
    <location>
        <begin position="23"/>
        <end position="678"/>
    </location>
</feature>
<dbReference type="SUPFAM" id="SSF49785">
    <property type="entry name" value="Galactose-binding domain-like"/>
    <property type="match status" value="1"/>
</dbReference>
<evidence type="ECO:0000313" key="4">
    <source>
        <dbReference type="Proteomes" id="UP000762110"/>
    </source>
</evidence>